<evidence type="ECO:0000256" key="10">
    <source>
        <dbReference type="ARBA" id="ARBA00047481"/>
    </source>
</evidence>
<dbReference type="InterPro" id="IPR001917">
    <property type="entry name" value="Aminotrans_II_pyridoxalP_BS"/>
</dbReference>
<organism evidence="13 15">
    <name type="scientific">Sulfodiicoccus acidiphilus</name>
    <dbReference type="NCBI Taxonomy" id="1670455"/>
    <lineage>
        <taxon>Archaea</taxon>
        <taxon>Thermoproteota</taxon>
        <taxon>Thermoprotei</taxon>
        <taxon>Sulfolobales</taxon>
        <taxon>Sulfolobaceae</taxon>
        <taxon>Sulfodiicoccus</taxon>
    </lineage>
</organism>
<keyword evidence="6" id="KW-0028">Amino-acid biosynthesis</keyword>
<evidence type="ECO:0000256" key="1">
    <source>
        <dbReference type="ARBA" id="ARBA00001933"/>
    </source>
</evidence>
<evidence type="ECO:0000256" key="8">
    <source>
        <dbReference type="ARBA" id="ARBA00022898"/>
    </source>
</evidence>
<dbReference type="KEGG" id="sacd:HS1genome_2375"/>
<comment type="pathway">
    <text evidence="2">Amino-acid biosynthesis; L-histidine biosynthesis; L-histidine from 5-phospho-alpha-D-ribose 1-diphosphate: step 7/9.</text>
</comment>
<keyword evidence="9" id="KW-0368">Histidine biosynthesis</keyword>
<dbReference type="InterPro" id="IPR004839">
    <property type="entry name" value="Aminotransferase_I/II_large"/>
</dbReference>
<dbReference type="Proteomes" id="UP000276741">
    <property type="component" value="Chromosome"/>
</dbReference>
<protein>
    <recommendedName>
        <fullName evidence="4">histidinol-phosphate transaminase</fullName>
        <ecNumber evidence="4">2.6.1.9</ecNumber>
    </recommendedName>
</protein>
<dbReference type="InterPro" id="IPR015424">
    <property type="entry name" value="PyrdxlP-dep_Trfase"/>
</dbReference>
<dbReference type="EMBL" id="AP018553">
    <property type="protein sequence ID" value="BBD73986.1"/>
    <property type="molecule type" value="Genomic_DNA"/>
</dbReference>
<dbReference type="InterPro" id="IPR015422">
    <property type="entry name" value="PyrdxlP-dep_Trfase_small"/>
</dbReference>
<feature type="domain" description="Aminotransferase class I/classII large" evidence="12">
    <location>
        <begin position="15"/>
        <end position="333"/>
    </location>
</feature>
<evidence type="ECO:0000256" key="6">
    <source>
        <dbReference type="ARBA" id="ARBA00022605"/>
    </source>
</evidence>
<dbReference type="InterPro" id="IPR005861">
    <property type="entry name" value="HisP_aminotrans"/>
</dbReference>
<dbReference type="Proteomes" id="UP000616143">
    <property type="component" value="Unassembled WGS sequence"/>
</dbReference>
<evidence type="ECO:0000256" key="4">
    <source>
        <dbReference type="ARBA" id="ARBA00012748"/>
    </source>
</evidence>
<dbReference type="EC" id="2.6.1.9" evidence="4"/>
<reference evidence="14" key="1">
    <citation type="journal article" date="2014" name="Int. J. Syst. Evol. Microbiol.">
        <title>Complete genome sequence of Corynebacterium casei LMG S-19264T (=DSM 44701T), isolated from a smear-ripened cheese.</title>
        <authorList>
            <consortium name="US DOE Joint Genome Institute (JGI-PGF)"/>
            <person name="Walter F."/>
            <person name="Albersmeier A."/>
            <person name="Kalinowski J."/>
            <person name="Ruckert C."/>
        </authorList>
    </citation>
    <scope>NUCLEOTIDE SEQUENCE</scope>
    <source>
        <strain evidence="14">JCM 31740</strain>
    </source>
</reference>
<evidence type="ECO:0000256" key="5">
    <source>
        <dbReference type="ARBA" id="ARBA00022576"/>
    </source>
</evidence>
<dbReference type="PANTHER" id="PTHR43643">
    <property type="entry name" value="HISTIDINOL-PHOSPHATE AMINOTRANSFERASE 2"/>
    <property type="match status" value="1"/>
</dbReference>
<evidence type="ECO:0000256" key="3">
    <source>
        <dbReference type="ARBA" id="ARBA00007970"/>
    </source>
</evidence>
<keyword evidence="5" id="KW-0032">Aminotransferase</keyword>
<evidence type="ECO:0000256" key="9">
    <source>
        <dbReference type="ARBA" id="ARBA00023102"/>
    </source>
</evidence>
<keyword evidence="7" id="KW-0808">Transferase</keyword>
<dbReference type="PANTHER" id="PTHR43643:SF6">
    <property type="entry name" value="HISTIDINOL-PHOSPHATE AMINOTRANSFERASE"/>
    <property type="match status" value="1"/>
</dbReference>
<dbReference type="NCBIfam" id="TIGR01141">
    <property type="entry name" value="hisC"/>
    <property type="match status" value="1"/>
</dbReference>
<dbReference type="PROSITE" id="PS00599">
    <property type="entry name" value="AA_TRANSFER_CLASS_2"/>
    <property type="match status" value="1"/>
</dbReference>
<dbReference type="Gene3D" id="3.40.640.10">
    <property type="entry name" value="Type I PLP-dependent aspartate aminotransferase-like (Major domain)"/>
    <property type="match status" value="1"/>
</dbReference>
<comment type="catalytic activity">
    <reaction evidence="10">
        <text>L-histidinol phosphate + 2-oxoglutarate = 3-(imidazol-4-yl)-2-oxopropyl phosphate + L-glutamate</text>
        <dbReference type="Rhea" id="RHEA:23744"/>
        <dbReference type="ChEBI" id="CHEBI:16810"/>
        <dbReference type="ChEBI" id="CHEBI:29985"/>
        <dbReference type="ChEBI" id="CHEBI:57766"/>
        <dbReference type="ChEBI" id="CHEBI:57980"/>
        <dbReference type="EC" id="2.6.1.9"/>
    </reaction>
</comment>
<evidence type="ECO:0000259" key="12">
    <source>
        <dbReference type="Pfam" id="PF00155"/>
    </source>
</evidence>
<evidence type="ECO:0000313" key="13">
    <source>
        <dbReference type="EMBL" id="BBD73986.1"/>
    </source>
</evidence>
<dbReference type="CDD" id="cd00609">
    <property type="entry name" value="AAT_like"/>
    <property type="match status" value="1"/>
</dbReference>
<sequence length="343" mass="38221">MRGAKPYNFTDFKDALRLHLNESPYPPPKFVLDAVSSWLDRGNRYPTPDLTERFRRLAAEYNGVEPSNIYPSPGGDGGIRQLFYNFLAAGSTVTINSPSYSMYEVYSAATGMRLLKVNLREEGDSWKEDLPSLYTLAAQSDLVAIDDPNNPTGSPMLEAKRELIEELSSRAKGLVLIDEAYYEFSKYTVAKMVQDFPNVIALRTMSKAFSMAAFRVGYLIADREIVDALMKVSTPFDVALPGLVAGIAALESPSYALRVADEVSRNRERLRRELLSLGLKVYQSVTNFLLVRSETDILTPLLSKGIAIRKYGKDLYRITVGTEAENRILVTSLGGILEDSRSK</sequence>
<dbReference type="AlphaFoldDB" id="A0A348B734"/>
<evidence type="ECO:0000313" key="14">
    <source>
        <dbReference type="EMBL" id="GGU02646.1"/>
    </source>
</evidence>
<dbReference type="SUPFAM" id="SSF53383">
    <property type="entry name" value="PLP-dependent transferases"/>
    <property type="match status" value="1"/>
</dbReference>
<reference evidence="13" key="3">
    <citation type="journal article" date="2019" name="BMC Res. Notes">
        <title>Complete genome sequence of the Sulfodiicoccus acidiphilus strain HS-1T, the first crenarchaeon that lacks polB3, isolated from an acidic hot spring in Ohwaku-dani, Hakone, Japan.</title>
        <authorList>
            <person name="Sakai H.D."/>
            <person name="Kurosawa N."/>
        </authorList>
    </citation>
    <scope>NUCLEOTIDE SEQUENCE</scope>
    <source>
        <strain evidence="13">HS-1</strain>
    </source>
</reference>
<evidence type="ECO:0000313" key="15">
    <source>
        <dbReference type="Proteomes" id="UP000276741"/>
    </source>
</evidence>
<keyword evidence="15" id="KW-1185">Reference proteome</keyword>
<comment type="similarity">
    <text evidence="3">Belongs to the class-II pyridoxal-phosphate-dependent aminotransferase family. Histidinol-phosphate aminotransferase subfamily.</text>
</comment>
<dbReference type="Pfam" id="PF00155">
    <property type="entry name" value="Aminotran_1_2"/>
    <property type="match status" value="1"/>
</dbReference>
<dbReference type="GO" id="GO:0004400">
    <property type="term" value="F:histidinol-phosphate transaminase activity"/>
    <property type="evidence" value="ECO:0007669"/>
    <property type="project" value="UniProtKB-EC"/>
</dbReference>
<reference evidence="14" key="4">
    <citation type="submission" date="2020-09" db="EMBL/GenBank/DDBJ databases">
        <authorList>
            <person name="Sun Q."/>
            <person name="Ohkuma M."/>
        </authorList>
    </citation>
    <scope>NUCLEOTIDE SEQUENCE</scope>
    <source>
        <strain evidence="14">JCM 31740</strain>
    </source>
</reference>
<dbReference type="InterPro" id="IPR015421">
    <property type="entry name" value="PyrdxlP-dep_Trfase_major"/>
</dbReference>
<dbReference type="OrthoDB" id="39225at2157"/>
<accession>A0A348B734</accession>
<name>A0A348B734_9CREN</name>
<evidence type="ECO:0000256" key="2">
    <source>
        <dbReference type="ARBA" id="ARBA00005011"/>
    </source>
</evidence>
<gene>
    <name evidence="14" type="ORF">GCM10007116_19600</name>
    <name evidence="13" type="ORF">HS1genome_2375</name>
</gene>
<dbReference type="EMBL" id="BMQS01000023">
    <property type="protein sequence ID" value="GGU02646.1"/>
    <property type="molecule type" value="Genomic_DNA"/>
</dbReference>
<dbReference type="GO" id="GO:0030170">
    <property type="term" value="F:pyridoxal phosphate binding"/>
    <property type="evidence" value="ECO:0007669"/>
    <property type="project" value="InterPro"/>
</dbReference>
<proteinExistence type="inferred from homology"/>
<reference evidence="15" key="2">
    <citation type="submission" date="2018-04" db="EMBL/GenBank/DDBJ databases">
        <title>Complete genome sequence of Sulfodiicoccus acidiphilus strain HS-1.</title>
        <authorList>
            <person name="Sakai H.D."/>
            <person name="Kurosawa N."/>
        </authorList>
    </citation>
    <scope>NUCLEOTIDE SEQUENCE [LARGE SCALE GENOMIC DNA]</scope>
    <source>
        <strain evidence="15">HS-1</strain>
    </source>
</reference>
<evidence type="ECO:0000256" key="11">
    <source>
        <dbReference type="RuleBase" id="RU003693"/>
    </source>
</evidence>
<comment type="cofactor">
    <cofactor evidence="1 11">
        <name>pyridoxal 5'-phosphate</name>
        <dbReference type="ChEBI" id="CHEBI:597326"/>
    </cofactor>
</comment>
<dbReference type="InterPro" id="IPR050106">
    <property type="entry name" value="HistidinolP_aminotransfase"/>
</dbReference>
<dbReference type="Gene3D" id="3.90.1150.10">
    <property type="entry name" value="Aspartate Aminotransferase, domain 1"/>
    <property type="match status" value="1"/>
</dbReference>
<evidence type="ECO:0000256" key="7">
    <source>
        <dbReference type="ARBA" id="ARBA00022679"/>
    </source>
</evidence>
<dbReference type="GO" id="GO:0000105">
    <property type="term" value="P:L-histidine biosynthetic process"/>
    <property type="evidence" value="ECO:0007669"/>
    <property type="project" value="UniProtKB-KW"/>
</dbReference>
<keyword evidence="8 11" id="KW-0663">Pyridoxal phosphate</keyword>